<keyword evidence="5" id="KW-0312">Gluconeogenesis</keyword>
<dbReference type="OrthoDB" id="9805537at2"/>
<dbReference type="GO" id="GO:0051539">
    <property type="term" value="F:4 iron, 4 sulfur cluster binding"/>
    <property type="evidence" value="ECO:0007669"/>
    <property type="project" value="UniProtKB-KW"/>
</dbReference>
<feature type="domain" description="Serine dehydratase-like alpha subunit" evidence="12">
    <location>
        <begin position="151"/>
        <end position="393"/>
    </location>
</feature>
<evidence type="ECO:0000256" key="11">
    <source>
        <dbReference type="ARBA" id="ARBA00049406"/>
    </source>
</evidence>
<dbReference type="AlphaFoldDB" id="A0A1W2A861"/>
<gene>
    <name evidence="14" type="ORF">SAMN02746065_104209</name>
</gene>
<evidence type="ECO:0000256" key="7">
    <source>
        <dbReference type="ARBA" id="ARBA00022723"/>
    </source>
</evidence>
<evidence type="ECO:0000256" key="9">
    <source>
        <dbReference type="ARBA" id="ARBA00023014"/>
    </source>
</evidence>
<organism evidence="14 15">
    <name type="scientific">Desulfocicer vacuolatum DSM 3385</name>
    <dbReference type="NCBI Taxonomy" id="1121400"/>
    <lineage>
        <taxon>Bacteria</taxon>
        <taxon>Pseudomonadati</taxon>
        <taxon>Thermodesulfobacteriota</taxon>
        <taxon>Desulfobacteria</taxon>
        <taxon>Desulfobacterales</taxon>
        <taxon>Desulfobacteraceae</taxon>
        <taxon>Desulfocicer</taxon>
    </lineage>
</organism>
<dbReference type="Pfam" id="PF03315">
    <property type="entry name" value="SDH_beta"/>
    <property type="match status" value="2"/>
</dbReference>
<keyword evidence="8" id="KW-0408">Iron</keyword>
<dbReference type="EC" id="4.3.1.17" evidence="4"/>
<evidence type="ECO:0000313" key="14">
    <source>
        <dbReference type="EMBL" id="SMC56458.1"/>
    </source>
</evidence>
<keyword evidence="6" id="KW-0004">4Fe-4S</keyword>
<name>A0A1W2A861_9BACT</name>
<dbReference type="SUPFAM" id="SSF143548">
    <property type="entry name" value="Serine metabolism enzymes domain"/>
    <property type="match status" value="1"/>
</dbReference>
<dbReference type="EMBL" id="FWXY01000004">
    <property type="protein sequence ID" value="SMC56458.1"/>
    <property type="molecule type" value="Genomic_DNA"/>
</dbReference>
<dbReference type="InterPro" id="IPR005130">
    <property type="entry name" value="Ser_deHydtase-like_asu"/>
</dbReference>
<dbReference type="Proteomes" id="UP000192418">
    <property type="component" value="Unassembled WGS sequence"/>
</dbReference>
<comment type="catalytic activity">
    <reaction evidence="11">
        <text>L-serine = pyruvate + NH4(+)</text>
        <dbReference type="Rhea" id="RHEA:19169"/>
        <dbReference type="ChEBI" id="CHEBI:15361"/>
        <dbReference type="ChEBI" id="CHEBI:28938"/>
        <dbReference type="ChEBI" id="CHEBI:33384"/>
        <dbReference type="EC" id="4.3.1.17"/>
    </reaction>
</comment>
<evidence type="ECO:0000256" key="5">
    <source>
        <dbReference type="ARBA" id="ARBA00022432"/>
    </source>
</evidence>
<evidence type="ECO:0000313" key="15">
    <source>
        <dbReference type="Proteomes" id="UP000192418"/>
    </source>
</evidence>
<dbReference type="GO" id="GO:0006094">
    <property type="term" value="P:gluconeogenesis"/>
    <property type="evidence" value="ECO:0007669"/>
    <property type="project" value="UniProtKB-KW"/>
</dbReference>
<dbReference type="RefSeq" id="WP_084067426.1">
    <property type="nucleotide sequence ID" value="NZ_FWXY01000004.1"/>
</dbReference>
<dbReference type="PANTHER" id="PTHR30182:SF1">
    <property type="entry name" value="L-SERINE DEHYDRATASE 1"/>
    <property type="match status" value="1"/>
</dbReference>
<evidence type="ECO:0000259" key="12">
    <source>
        <dbReference type="Pfam" id="PF03313"/>
    </source>
</evidence>
<feature type="domain" description="Serine dehydratase beta chain" evidence="13">
    <location>
        <begin position="3"/>
        <end position="60"/>
    </location>
</feature>
<evidence type="ECO:0000256" key="1">
    <source>
        <dbReference type="ARBA" id="ARBA00001966"/>
    </source>
</evidence>
<evidence type="ECO:0000256" key="6">
    <source>
        <dbReference type="ARBA" id="ARBA00022485"/>
    </source>
</evidence>
<comment type="cofactor">
    <cofactor evidence="1">
        <name>[4Fe-4S] cluster</name>
        <dbReference type="ChEBI" id="CHEBI:49883"/>
    </cofactor>
</comment>
<evidence type="ECO:0000256" key="4">
    <source>
        <dbReference type="ARBA" id="ARBA00012093"/>
    </source>
</evidence>
<accession>A0A1W2A861</accession>
<dbReference type="Pfam" id="PF03313">
    <property type="entry name" value="SDH_alpha"/>
    <property type="match status" value="1"/>
</dbReference>
<sequence>MESLKKLYRIGLGPSSSHTMAPSRAAKEFLTRYPHAHGYRVTLFSSLAATGKGHLTDKAIEEAIVDKPLEIVWKEEASLELHPNGMRFEALDKNGSCQGMSEVYSIGGGALMEKDLPAIAKPVYPLTTMKAFLDYFQTSGQSFWEYVTDHDAPDIWEHLETVWNTMTRSLERGLNKDGKLPGSLGLARKASALHTRAGMLRPDVRNDGLVAAYAYAVAEENADKGIIVTAPTCGACGVLPAVLYHLSLTLKSRKTAILKALATAGLVGNLVKFNASISGAEVGCQGEIGTACAMAAAAATQLLGGTVGQIEYAAEMALEHHLGLTCDPVDGLVQIPCIERNAHAATRALSCCHFALLSDGVHKISFDQVTAVMKETGQALPSLYRETAAGGLAKAYRANNGSNRNKI</sequence>
<dbReference type="Gene3D" id="3.30.1330.90">
    <property type="entry name" value="D-3-phosphoglycerate dehydrogenase, domain 3"/>
    <property type="match status" value="2"/>
</dbReference>
<evidence type="ECO:0000256" key="3">
    <source>
        <dbReference type="ARBA" id="ARBA00008636"/>
    </source>
</evidence>
<evidence type="ECO:0000256" key="10">
    <source>
        <dbReference type="ARBA" id="ARBA00023239"/>
    </source>
</evidence>
<proteinExistence type="inferred from homology"/>
<comment type="pathway">
    <text evidence="2">Carbohydrate biosynthesis; gluconeogenesis.</text>
</comment>
<dbReference type="InterPro" id="IPR051318">
    <property type="entry name" value="Fe-S_L-Ser"/>
</dbReference>
<dbReference type="PANTHER" id="PTHR30182">
    <property type="entry name" value="L-SERINE DEHYDRATASE"/>
    <property type="match status" value="1"/>
</dbReference>
<evidence type="ECO:0000256" key="8">
    <source>
        <dbReference type="ARBA" id="ARBA00023004"/>
    </source>
</evidence>
<dbReference type="STRING" id="1121400.SAMN02746065_104209"/>
<dbReference type="GO" id="GO:0046872">
    <property type="term" value="F:metal ion binding"/>
    <property type="evidence" value="ECO:0007669"/>
    <property type="project" value="UniProtKB-KW"/>
</dbReference>
<evidence type="ECO:0000259" key="13">
    <source>
        <dbReference type="Pfam" id="PF03315"/>
    </source>
</evidence>
<comment type="similarity">
    <text evidence="3">Belongs to the iron-sulfur dependent L-serine dehydratase family.</text>
</comment>
<reference evidence="14 15" key="1">
    <citation type="submission" date="2017-04" db="EMBL/GenBank/DDBJ databases">
        <authorList>
            <person name="Afonso C.L."/>
            <person name="Miller P.J."/>
            <person name="Scott M.A."/>
            <person name="Spackman E."/>
            <person name="Goraichik I."/>
            <person name="Dimitrov K.M."/>
            <person name="Suarez D.L."/>
            <person name="Swayne D.E."/>
        </authorList>
    </citation>
    <scope>NUCLEOTIDE SEQUENCE [LARGE SCALE GENOMIC DNA]</scope>
    <source>
        <strain evidence="14 15">DSM 3385</strain>
    </source>
</reference>
<dbReference type="InterPro" id="IPR029009">
    <property type="entry name" value="ASB_dom_sf"/>
</dbReference>
<keyword evidence="15" id="KW-1185">Reference proteome</keyword>
<evidence type="ECO:0000256" key="2">
    <source>
        <dbReference type="ARBA" id="ARBA00004742"/>
    </source>
</evidence>
<keyword evidence="10 14" id="KW-0456">Lyase</keyword>
<protein>
    <recommendedName>
        <fullName evidence="4">L-serine ammonia-lyase</fullName>
        <ecNumber evidence="4">4.3.1.17</ecNumber>
    </recommendedName>
</protein>
<dbReference type="InterPro" id="IPR005131">
    <property type="entry name" value="Ser_deHydtase_bsu"/>
</dbReference>
<keyword evidence="9" id="KW-0411">Iron-sulfur</keyword>
<keyword evidence="7" id="KW-0479">Metal-binding</keyword>
<feature type="domain" description="Serine dehydratase beta chain" evidence="13">
    <location>
        <begin position="69"/>
        <end position="114"/>
    </location>
</feature>
<dbReference type="GO" id="GO:0003941">
    <property type="term" value="F:L-serine ammonia-lyase activity"/>
    <property type="evidence" value="ECO:0007669"/>
    <property type="project" value="UniProtKB-EC"/>
</dbReference>